<dbReference type="GO" id="GO:0047980">
    <property type="term" value="F:hippurate hydrolase activity"/>
    <property type="evidence" value="ECO:0007669"/>
    <property type="project" value="UniProtKB-EC"/>
</dbReference>
<dbReference type="CDD" id="cd05666">
    <property type="entry name" value="M20_Acy1-like"/>
    <property type="match status" value="1"/>
</dbReference>
<dbReference type="PANTHER" id="PTHR11014">
    <property type="entry name" value="PEPTIDASE M20 FAMILY MEMBER"/>
    <property type="match status" value="1"/>
</dbReference>
<evidence type="ECO:0000256" key="2">
    <source>
        <dbReference type="PIRSR" id="PIRSR005962-1"/>
    </source>
</evidence>
<dbReference type="Pfam" id="PF01546">
    <property type="entry name" value="Peptidase_M20"/>
    <property type="match status" value="1"/>
</dbReference>
<dbReference type="EC" id="3.5.1.32" evidence="5"/>
<feature type="binding site" evidence="2">
    <location>
        <position position="391"/>
    </location>
    <ligand>
        <name>Mn(2+)</name>
        <dbReference type="ChEBI" id="CHEBI:29035"/>
        <label>2</label>
    </ligand>
</feature>
<dbReference type="Pfam" id="PF07687">
    <property type="entry name" value="M20_dimer"/>
    <property type="match status" value="1"/>
</dbReference>
<dbReference type="OrthoDB" id="9777385at2"/>
<dbReference type="Gene3D" id="3.40.630.10">
    <property type="entry name" value="Zn peptidases"/>
    <property type="match status" value="1"/>
</dbReference>
<organism evidence="5 6">
    <name type="scientific">Paracoccus aminophilus JCM 7686</name>
    <dbReference type="NCBI Taxonomy" id="1367847"/>
    <lineage>
        <taxon>Bacteria</taxon>
        <taxon>Pseudomonadati</taxon>
        <taxon>Pseudomonadota</taxon>
        <taxon>Alphaproteobacteria</taxon>
        <taxon>Rhodobacterales</taxon>
        <taxon>Paracoccaceae</taxon>
        <taxon>Paracoccus</taxon>
    </lineage>
</organism>
<dbReference type="Proteomes" id="UP000015480">
    <property type="component" value="Plasmid pAMI4"/>
</dbReference>
<keyword evidence="5" id="KW-0614">Plasmid</keyword>
<dbReference type="EMBL" id="CP006652">
    <property type="protein sequence ID" value="AGT10714.1"/>
    <property type="molecule type" value="Genomic_DNA"/>
</dbReference>
<feature type="binding site" evidence="2">
    <location>
        <position position="133"/>
    </location>
    <ligand>
        <name>Mn(2+)</name>
        <dbReference type="ChEBI" id="CHEBI:29035"/>
        <label>2</label>
    </ligand>
</feature>
<dbReference type="eggNOG" id="COG1473">
    <property type="taxonomic scope" value="Bacteria"/>
</dbReference>
<feature type="region of interest" description="Disordered" evidence="3">
    <location>
        <begin position="1"/>
        <end position="25"/>
    </location>
</feature>
<dbReference type="SUPFAM" id="SSF55031">
    <property type="entry name" value="Bacterial exopeptidase dimerisation domain"/>
    <property type="match status" value="1"/>
</dbReference>
<dbReference type="RefSeq" id="WP_020952199.1">
    <property type="nucleotide sequence ID" value="NC_022049.1"/>
</dbReference>
<dbReference type="SUPFAM" id="SSF53187">
    <property type="entry name" value="Zn-dependent exopeptidases"/>
    <property type="match status" value="1"/>
</dbReference>
<protein>
    <submittedName>
        <fullName evidence="5">Hippurate hydrolase</fullName>
        <ecNumber evidence="5">3.5.1.32</ecNumber>
    </submittedName>
</protein>
<keyword evidence="1 5" id="KW-0378">Hydrolase</keyword>
<evidence type="ECO:0000313" key="6">
    <source>
        <dbReference type="Proteomes" id="UP000015480"/>
    </source>
</evidence>
<dbReference type="FunFam" id="3.30.70.360:FF:000001">
    <property type="entry name" value="N-acetyldiaminopimelate deacetylase"/>
    <property type="match status" value="1"/>
</dbReference>
<dbReference type="InterPro" id="IPR011650">
    <property type="entry name" value="Peptidase_M20_dimer"/>
</dbReference>
<keyword evidence="2" id="KW-0479">Metal-binding</keyword>
<name>S5XT98_PARAH</name>
<dbReference type="GO" id="GO:0050118">
    <property type="term" value="F:N-acetyldiaminopimelate deacetylase activity"/>
    <property type="evidence" value="ECO:0007669"/>
    <property type="project" value="UniProtKB-ARBA"/>
</dbReference>
<dbReference type="PATRIC" id="fig|1367847.3.peg.3648"/>
<dbReference type="InterPro" id="IPR002933">
    <property type="entry name" value="Peptidase_M20"/>
</dbReference>
<evidence type="ECO:0000256" key="1">
    <source>
        <dbReference type="ARBA" id="ARBA00022801"/>
    </source>
</evidence>
<comment type="cofactor">
    <cofactor evidence="2">
        <name>Mn(2+)</name>
        <dbReference type="ChEBI" id="CHEBI:29035"/>
    </cofactor>
    <text evidence="2">The Mn(2+) ion enhances activity.</text>
</comment>
<feature type="domain" description="Peptidase M20 dimerisation" evidence="4">
    <location>
        <begin position="216"/>
        <end position="316"/>
    </location>
</feature>
<dbReference type="PIRSF" id="PIRSF005962">
    <property type="entry name" value="Pept_M20D_amidohydro"/>
    <property type="match status" value="1"/>
</dbReference>
<reference evidence="5 6" key="1">
    <citation type="journal article" date="2014" name="BMC Genomics">
        <title>Architecture and functions of a multipartite genome of the methylotrophic bacterium Paracoccus aminophilus JCM 7686, containing primary and secondary chromids.</title>
        <authorList>
            <person name="Dziewit L."/>
            <person name="Czarnecki J."/>
            <person name="Wibberg D."/>
            <person name="Radlinska M."/>
            <person name="Mrozek P."/>
            <person name="Szymczak M."/>
            <person name="Schluter A."/>
            <person name="Puhler A."/>
            <person name="Bartosik D."/>
        </authorList>
    </citation>
    <scope>NUCLEOTIDE SEQUENCE [LARGE SCALE GENOMIC DNA]</scope>
    <source>
        <strain evidence="5">JCM 7686</strain>
        <plasmid evidence="6">Plasmid pAMI4</plasmid>
    </source>
</reference>
<dbReference type="AlphaFoldDB" id="S5XT98"/>
<dbReference type="InterPro" id="IPR017439">
    <property type="entry name" value="Amidohydrolase"/>
</dbReference>
<dbReference type="GO" id="GO:0019877">
    <property type="term" value="P:diaminopimelate biosynthetic process"/>
    <property type="evidence" value="ECO:0007669"/>
    <property type="project" value="UniProtKB-ARBA"/>
</dbReference>
<evidence type="ECO:0000256" key="3">
    <source>
        <dbReference type="SAM" id="MobiDB-lite"/>
    </source>
</evidence>
<sequence length="420" mass="44983">MTEVLSPSKLSPHQPVPDAVPEAGARDPAIHPRIAAFAEDITAWRHDFHRHPEIGFEEHRTSGIVAQKLESWGIEVHRGYGGTGLVGRLTGRYTDRAGANRVIGLRADMDALPMTEDTGLPYASEIPGKFHGCGHDAHTAILLGAARYLAETRDFAGTVQFIFQPAEEGLGGARAMIADGLFRDFPVDEIYGLHNATGDRVAPGHLRVGQGVSMAGADFFDIKLIGKGSHAAHPHGAHDPIPALGALIQALQTIVSRNLKATEPAVLSITQAHAGTAYNIIPETAVLSGTVRAFSDELRAQVRARITALAEHIAAAHELRAEVEIRDVFSVLTNHPEGVAHVVEVGEDLLGPARVEISQDLVLGSEDFADMLQHAPGAFFVLGHRGSVPLHNPQYVLDDAILPLGASFWARLVETRLKAA</sequence>
<feature type="binding site" evidence="2">
    <location>
        <position position="135"/>
    </location>
    <ligand>
        <name>Mn(2+)</name>
        <dbReference type="ChEBI" id="CHEBI:29035"/>
        <label>2</label>
    </ligand>
</feature>
<dbReference type="PANTHER" id="PTHR11014:SF63">
    <property type="entry name" value="METALLOPEPTIDASE, PUTATIVE (AFU_ORTHOLOGUE AFUA_6G09600)-RELATED"/>
    <property type="match status" value="1"/>
</dbReference>
<evidence type="ECO:0000313" key="5">
    <source>
        <dbReference type="EMBL" id="AGT10714.1"/>
    </source>
</evidence>
<keyword evidence="6" id="KW-1185">Reference proteome</keyword>
<proteinExistence type="predicted"/>
<dbReference type="GO" id="GO:0046872">
    <property type="term" value="F:metal ion binding"/>
    <property type="evidence" value="ECO:0007669"/>
    <property type="project" value="UniProtKB-KW"/>
</dbReference>
<keyword evidence="2" id="KW-0464">Manganese</keyword>
<gene>
    <name evidence="5" type="ORF">JCM7686_pAMI4p023</name>
</gene>
<feature type="binding site" evidence="2">
    <location>
        <position position="168"/>
    </location>
    <ligand>
        <name>Mn(2+)</name>
        <dbReference type="ChEBI" id="CHEBI:29035"/>
        <label>2</label>
    </ligand>
</feature>
<feature type="binding site" evidence="2">
    <location>
        <position position="194"/>
    </location>
    <ligand>
        <name>Mn(2+)</name>
        <dbReference type="ChEBI" id="CHEBI:29035"/>
        <label>2</label>
    </ligand>
</feature>
<geneLocation type="plasmid" evidence="5 6">
    <name>pAMI4</name>
</geneLocation>
<dbReference type="KEGG" id="pami:JCM7686_pAMI4p023"/>
<dbReference type="HOGENOM" id="CLU_023257_1_1_5"/>
<dbReference type="NCBIfam" id="TIGR01891">
    <property type="entry name" value="amidohydrolases"/>
    <property type="match status" value="1"/>
</dbReference>
<evidence type="ECO:0000259" key="4">
    <source>
        <dbReference type="Pfam" id="PF07687"/>
    </source>
</evidence>
<dbReference type="InterPro" id="IPR036264">
    <property type="entry name" value="Bact_exopeptidase_dim_dom"/>
</dbReference>
<dbReference type="Gene3D" id="3.30.70.360">
    <property type="match status" value="1"/>
</dbReference>
<accession>S5XT98</accession>